<organism evidence="2 3">
    <name type="scientific">Kockovaella imperatae</name>
    <dbReference type="NCBI Taxonomy" id="4999"/>
    <lineage>
        <taxon>Eukaryota</taxon>
        <taxon>Fungi</taxon>
        <taxon>Dikarya</taxon>
        <taxon>Basidiomycota</taxon>
        <taxon>Agaricomycotina</taxon>
        <taxon>Tremellomycetes</taxon>
        <taxon>Tremellales</taxon>
        <taxon>Cuniculitremaceae</taxon>
        <taxon>Kockovaella</taxon>
    </lineage>
</organism>
<name>A0A1Y1USM2_9TREE</name>
<dbReference type="InParanoid" id="A0A1Y1USM2"/>
<comment type="caution">
    <text evidence="2">The sequence shown here is derived from an EMBL/GenBank/DDBJ whole genome shotgun (WGS) entry which is preliminary data.</text>
</comment>
<evidence type="ECO:0000313" key="2">
    <source>
        <dbReference type="EMBL" id="ORX40524.1"/>
    </source>
</evidence>
<dbReference type="PANTHER" id="PTHR40132">
    <property type="entry name" value="PRE-MRNA-SPLICING FACTOR 38B"/>
    <property type="match status" value="1"/>
</dbReference>
<protein>
    <submittedName>
        <fullName evidence="2">Uncharacterized protein</fullName>
    </submittedName>
</protein>
<keyword evidence="3" id="KW-1185">Reference proteome</keyword>
<feature type="compositionally biased region" description="Low complexity" evidence="1">
    <location>
        <begin position="104"/>
        <end position="113"/>
    </location>
</feature>
<feature type="region of interest" description="Disordered" evidence="1">
    <location>
        <begin position="374"/>
        <end position="451"/>
    </location>
</feature>
<feature type="compositionally biased region" description="Basic and acidic residues" evidence="1">
    <location>
        <begin position="123"/>
        <end position="191"/>
    </location>
</feature>
<dbReference type="AlphaFoldDB" id="A0A1Y1USM2"/>
<feature type="compositionally biased region" description="Basic and acidic residues" evidence="1">
    <location>
        <begin position="263"/>
        <end position="289"/>
    </location>
</feature>
<evidence type="ECO:0000313" key="3">
    <source>
        <dbReference type="Proteomes" id="UP000193218"/>
    </source>
</evidence>
<feature type="region of interest" description="Disordered" evidence="1">
    <location>
        <begin position="97"/>
        <end position="338"/>
    </location>
</feature>
<dbReference type="STRING" id="4999.A0A1Y1USM2"/>
<dbReference type="PANTHER" id="PTHR40132:SF1">
    <property type="entry name" value="PRE-MRNA-SPLICING FACTOR 38B"/>
    <property type="match status" value="1"/>
</dbReference>
<proteinExistence type="predicted"/>
<feature type="compositionally biased region" description="Basic residues" evidence="1">
    <location>
        <begin position="415"/>
        <end position="426"/>
    </location>
</feature>
<dbReference type="GeneID" id="33560775"/>
<dbReference type="Proteomes" id="UP000193218">
    <property type="component" value="Unassembled WGS sequence"/>
</dbReference>
<reference evidence="2 3" key="1">
    <citation type="submission" date="2017-03" db="EMBL/GenBank/DDBJ databases">
        <title>Widespread Adenine N6-methylation of Active Genes in Fungi.</title>
        <authorList>
            <consortium name="DOE Joint Genome Institute"/>
            <person name="Mondo S.J."/>
            <person name="Dannebaum R.O."/>
            <person name="Kuo R.C."/>
            <person name="Louie K.B."/>
            <person name="Bewick A.J."/>
            <person name="Labutti K."/>
            <person name="Haridas S."/>
            <person name="Kuo A."/>
            <person name="Salamov A."/>
            <person name="Ahrendt S.R."/>
            <person name="Lau R."/>
            <person name="Bowen B.P."/>
            <person name="Lipzen A."/>
            <person name="Sullivan W."/>
            <person name="Andreopoulos W.B."/>
            <person name="Clum A."/>
            <person name="Lindquist E."/>
            <person name="Daum C."/>
            <person name="Northen T.R."/>
            <person name="Ramamoorthy G."/>
            <person name="Schmitz R.J."/>
            <person name="Gryganskyi A."/>
            <person name="Culley D."/>
            <person name="Magnuson J."/>
            <person name="James T.Y."/>
            <person name="O'Malley M.A."/>
            <person name="Stajich J.E."/>
            <person name="Spatafora J.W."/>
            <person name="Visel A."/>
            <person name="Grigoriev I.V."/>
        </authorList>
    </citation>
    <scope>NUCLEOTIDE SEQUENCE [LARGE SCALE GENOMIC DNA]</scope>
    <source>
        <strain evidence="2 3">NRRL Y-17943</strain>
    </source>
</reference>
<feature type="compositionally biased region" description="Basic and acidic residues" evidence="1">
    <location>
        <begin position="398"/>
        <end position="414"/>
    </location>
</feature>
<dbReference type="EMBL" id="NBSH01000001">
    <property type="protein sequence ID" value="ORX40524.1"/>
    <property type="molecule type" value="Genomic_DNA"/>
</dbReference>
<gene>
    <name evidence="2" type="ORF">BD324DRAFT_677982</name>
</gene>
<accession>A0A1Y1USM2</accession>
<dbReference type="RefSeq" id="XP_021874203.1">
    <property type="nucleotide sequence ID" value="XM_022018966.1"/>
</dbReference>
<dbReference type="OrthoDB" id="2431475at2759"/>
<feature type="region of interest" description="Disordered" evidence="1">
    <location>
        <begin position="52"/>
        <end position="71"/>
    </location>
</feature>
<sequence>MSLNSVVNNLVRAAAGIPQDISDSDLDAHVAKLLAEEAKNKEKSWSELGLSGLLREGGKDSPDPNAPKPNKRFLASVIRTVDGHNSALLRAQAAAARDARVSRGDSSGAGSSRLFGGAMRSVGRNDRLAREKRRDVDDRVYREREEREKESRRRYDTRDHINRGERSRRDDLDEEEYLNRRESRRREEDRRSRHRKRREEEDEEAYFNDDEKRGGREEDERYRKIRKEQQDRGDHWTERLKERYRERDEEPWSPGKDRSRRKERNESRSPRKEKRSPSPRKEESRRRDSDGEEETLNESVSRAKTSRVKGKSPIRTVQDAGLFAGSSSPPSNLSKMDKYFHTSYDPRLDLGEVPKEGMVAEVGWDNMLAVLKERGQKRRHQSPTLSDDGYAIPKNVSLRKDSPEIDIRKLEKAEKKKRKEDRRKRRGDSDSDDEKDKKAKATTETPGLFDIPYVKKGGVREWDVGK</sequence>
<feature type="compositionally biased region" description="Polar residues" evidence="1">
    <location>
        <begin position="325"/>
        <end position="334"/>
    </location>
</feature>
<feature type="compositionally biased region" description="Basic and acidic residues" evidence="1">
    <location>
        <begin position="209"/>
        <end position="250"/>
    </location>
</feature>
<evidence type="ECO:0000256" key="1">
    <source>
        <dbReference type="SAM" id="MobiDB-lite"/>
    </source>
</evidence>